<dbReference type="Proteomes" id="UP000000845">
    <property type="component" value="Chromosome"/>
</dbReference>
<gene>
    <name evidence="2" type="ordered locus">Sterm_2393</name>
</gene>
<keyword evidence="3" id="KW-1185">Reference proteome</keyword>
<dbReference type="Pfam" id="PF00535">
    <property type="entry name" value="Glycos_transf_2"/>
    <property type="match status" value="1"/>
</dbReference>
<dbReference type="CDD" id="cd00761">
    <property type="entry name" value="Glyco_tranf_GTA_type"/>
    <property type="match status" value="1"/>
</dbReference>
<dbReference type="GO" id="GO:0016740">
    <property type="term" value="F:transferase activity"/>
    <property type="evidence" value="ECO:0007669"/>
    <property type="project" value="UniProtKB-KW"/>
</dbReference>
<dbReference type="InterPro" id="IPR001173">
    <property type="entry name" value="Glyco_trans_2-like"/>
</dbReference>
<dbReference type="PANTHER" id="PTHR22916">
    <property type="entry name" value="GLYCOSYLTRANSFERASE"/>
    <property type="match status" value="1"/>
</dbReference>
<dbReference type="KEGG" id="str:Sterm_2393"/>
<keyword evidence="2" id="KW-0808">Transferase</keyword>
<dbReference type="STRING" id="526218.Sterm_2393"/>
<dbReference type="SUPFAM" id="SSF53448">
    <property type="entry name" value="Nucleotide-diphospho-sugar transferases"/>
    <property type="match status" value="1"/>
</dbReference>
<evidence type="ECO:0000313" key="3">
    <source>
        <dbReference type="Proteomes" id="UP000000845"/>
    </source>
</evidence>
<dbReference type="InterPro" id="IPR029044">
    <property type="entry name" value="Nucleotide-diphossugar_trans"/>
</dbReference>
<reference evidence="3" key="1">
    <citation type="submission" date="2009-09" db="EMBL/GenBank/DDBJ databases">
        <title>The complete chromosome of Sebaldella termitidis ATCC 33386.</title>
        <authorList>
            <consortium name="US DOE Joint Genome Institute (JGI-PGF)"/>
            <person name="Lucas S."/>
            <person name="Copeland A."/>
            <person name="Lapidus A."/>
            <person name="Glavina del Rio T."/>
            <person name="Dalin E."/>
            <person name="Tice H."/>
            <person name="Bruce D."/>
            <person name="Goodwin L."/>
            <person name="Pitluck S."/>
            <person name="Kyrpides N."/>
            <person name="Mavromatis K."/>
            <person name="Ivanova N."/>
            <person name="Mikhailova N."/>
            <person name="Sims D."/>
            <person name="Meincke L."/>
            <person name="Brettin T."/>
            <person name="Detter J.C."/>
            <person name="Han C."/>
            <person name="Larimer F."/>
            <person name="Land M."/>
            <person name="Hauser L."/>
            <person name="Markowitz V."/>
            <person name="Cheng J.F."/>
            <person name="Hugenholtz P."/>
            <person name="Woyke T."/>
            <person name="Wu D."/>
            <person name="Eisen J.A."/>
        </authorList>
    </citation>
    <scope>NUCLEOTIDE SEQUENCE [LARGE SCALE GENOMIC DNA]</scope>
    <source>
        <strain evidence="3">ATCC 33386 / NCTC 11300</strain>
    </source>
</reference>
<evidence type="ECO:0000313" key="2">
    <source>
        <dbReference type="EMBL" id="ACZ09246.1"/>
    </source>
</evidence>
<accession>D1ALA3</accession>
<dbReference type="CAZy" id="GT2">
    <property type="family name" value="Glycosyltransferase Family 2"/>
</dbReference>
<proteinExistence type="predicted"/>
<feature type="domain" description="Glycosyltransferase 2-like" evidence="1">
    <location>
        <begin position="4"/>
        <end position="110"/>
    </location>
</feature>
<sequence>MKISLIMPTINRRNELIIFLQSLESQTYKNFELIVLDQNAGDFITEIIEGFQKHLDIKYIKSSEWGLSLNRNEGLIIADGDIIAFPDDDCEYPEDILEKVVKFFEENKEYKIFSCRTLERGKDYGTGVMATEEAEITYSNVEETVKSITFFVNYKLEDLILFDADLGVGAYFGSGEETDYVLELLHKGFRGRYFPDEIIYHPAKKGNYDDVERAYRYALGYGALVKKEVKLRKNKKYFSKYLKKMIRSIGGMIISKERRYYYHVFKGRMRGYKEYKIGERK</sequence>
<dbReference type="EMBL" id="CP001739">
    <property type="protein sequence ID" value="ACZ09246.1"/>
    <property type="molecule type" value="Genomic_DNA"/>
</dbReference>
<dbReference type="AlphaFoldDB" id="D1ALA3"/>
<evidence type="ECO:0000259" key="1">
    <source>
        <dbReference type="Pfam" id="PF00535"/>
    </source>
</evidence>
<protein>
    <submittedName>
        <fullName evidence="2">Glycosyl transferase family 2</fullName>
    </submittedName>
</protein>
<dbReference type="eggNOG" id="COG1216">
    <property type="taxonomic scope" value="Bacteria"/>
</dbReference>
<name>D1ALA3_SEBTE</name>
<dbReference type="RefSeq" id="WP_012861840.1">
    <property type="nucleotide sequence ID" value="NC_013517.1"/>
</dbReference>
<reference evidence="2 3" key="2">
    <citation type="journal article" date="2010" name="Stand. Genomic Sci.">
        <title>Complete genome sequence of Sebaldella termitidis type strain (NCTC 11300).</title>
        <authorList>
            <person name="Harmon-Smith M."/>
            <person name="Celia L."/>
            <person name="Chertkov O."/>
            <person name="Lapidus A."/>
            <person name="Copeland A."/>
            <person name="Glavina Del Rio T."/>
            <person name="Nolan M."/>
            <person name="Lucas S."/>
            <person name="Tice H."/>
            <person name="Cheng J.F."/>
            <person name="Han C."/>
            <person name="Detter J.C."/>
            <person name="Bruce D."/>
            <person name="Goodwin L."/>
            <person name="Pitluck S."/>
            <person name="Pati A."/>
            <person name="Liolios K."/>
            <person name="Ivanova N."/>
            <person name="Mavromatis K."/>
            <person name="Mikhailova N."/>
            <person name="Chen A."/>
            <person name="Palaniappan K."/>
            <person name="Land M."/>
            <person name="Hauser L."/>
            <person name="Chang Y.J."/>
            <person name="Jeffries C.D."/>
            <person name="Brettin T."/>
            <person name="Goker M."/>
            <person name="Beck B."/>
            <person name="Bristow J."/>
            <person name="Eisen J.A."/>
            <person name="Markowitz V."/>
            <person name="Hugenholtz P."/>
            <person name="Kyrpides N.C."/>
            <person name="Klenk H.P."/>
            <person name="Chen F."/>
        </authorList>
    </citation>
    <scope>NUCLEOTIDE SEQUENCE [LARGE SCALE GENOMIC DNA]</scope>
    <source>
        <strain evidence="3">ATCC 33386 / NCTC 11300</strain>
    </source>
</reference>
<dbReference type="HOGENOM" id="CLU_025996_19_7_0"/>
<organism evidence="2 3">
    <name type="scientific">Sebaldella termitidis (strain ATCC 33386 / NCTC 11300)</name>
    <dbReference type="NCBI Taxonomy" id="526218"/>
    <lineage>
        <taxon>Bacteria</taxon>
        <taxon>Fusobacteriati</taxon>
        <taxon>Fusobacteriota</taxon>
        <taxon>Fusobacteriia</taxon>
        <taxon>Fusobacteriales</taxon>
        <taxon>Leptotrichiaceae</taxon>
        <taxon>Sebaldella</taxon>
    </lineage>
</organism>
<dbReference type="Gene3D" id="3.90.550.10">
    <property type="entry name" value="Spore Coat Polysaccharide Biosynthesis Protein SpsA, Chain A"/>
    <property type="match status" value="1"/>
</dbReference>